<evidence type="ECO:0000256" key="3">
    <source>
        <dbReference type="ARBA" id="ARBA00022475"/>
    </source>
</evidence>
<reference evidence="10 11" key="1">
    <citation type="submission" date="2019-06" db="EMBL/GenBank/DDBJ databases">
        <title>Sulfurimonas gotlandica sp. nov., a chemoautotrophic and psychrotolerant epsilonproteobacterium isolated from a pelagic redoxcline, and an emended description of the genus Sulfurimonas.</title>
        <authorList>
            <person name="Wang S."/>
            <person name="Jiang L."/>
            <person name="Shao Z."/>
        </authorList>
    </citation>
    <scope>NUCLEOTIDE SEQUENCE [LARGE SCALE GENOMIC DNA]</scope>
    <source>
        <strain evidence="10 11">S2-6</strain>
    </source>
</reference>
<keyword evidence="4 7" id="KW-0812">Transmembrane</keyword>
<keyword evidence="3" id="KW-1003">Cell membrane</keyword>
<evidence type="ECO:0000256" key="2">
    <source>
        <dbReference type="ARBA" id="ARBA00009425"/>
    </source>
</evidence>
<dbReference type="Pfam" id="PF04039">
    <property type="entry name" value="MnhB"/>
    <property type="match status" value="1"/>
</dbReference>
<feature type="domain" description="MrpA C-terminal/MbhE" evidence="9">
    <location>
        <begin position="16"/>
        <end position="93"/>
    </location>
</feature>
<gene>
    <name evidence="10" type="ORF">FJR45_03105</name>
</gene>
<dbReference type="InterPro" id="IPR050622">
    <property type="entry name" value="CPA3_antiporter_subunitB"/>
</dbReference>
<keyword evidence="6 7" id="KW-0472">Membrane</keyword>
<feature type="transmembrane region" description="Helical" evidence="7">
    <location>
        <begin position="186"/>
        <end position="213"/>
    </location>
</feature>
<evidence type="ECO:0000259" key="9">
    <source>
        <dbReference type="Pfam" id="PF20501"/>
    </source>
</evidence>
<sequence length="220" mass="23801">MMIRFVTLILTLLLFTGLAYSVLSMSHPAQGLARTVHLQIQNSGVSNPVTAVLMNFRAYDTLLEMSVLFISLVSVYSLSHSKRGAKSLLHSPVLKRLGGILVPILLLLAAYLLWVGAHAPGGAFQAGSVISATGILIFLSGWKFNLSVKHFFVRLLIAISLLVFFLISAGTLLLSHTLLEFSPTQASVFIFLLEAAATVSIGVTLFNLFVAVFSHSKDEN</sequence>
<dbReference type="GO" id="GO:0005886">
    <property type="term" value="C:plasma membrane"/>
    <property type="evidence" value="ECO:0007669"/>
    <property type="project" value="UniProtKB-SubCell"/>
</dbReference>
<evidence type="ECO:0000259" key="8">
    <source>
        <dbReference type="Pfam" id="PF04039"/>
    </source>
</evidence>
<name>A0A7M1B2U1_9BACT</name>
<evidence type="ECO:0000256" key="4">
    <source>
        <dbReference type="ARBA" id="ARBA00022692"/>
    </source>
</evidence>
<dbReference type="RefSeq" id="WP_193151304.1">
    <property type="nucleotide sequence ID" value="NZ_CP041235.1"/>
</dbReference>
<organism evidence="10 11">
    <name type="scientific">Sulfurimonas sediminis</name>
    <dbReference type="NCBI Taxonomy" id="2590020"/>
    <lineage>
        <taxon>Bacteria</taxon>
        <taxon>Pseudomonadati</taxon>
        <taxon>Campylobacterota</taxon>
        <taxon>Epsilonproteobacteria</taxon>
        <taxon>Campylobacterales</taxon>
        <taxon>Sulfurimonadaceae</taxon>
        <taxon>Sulfurimonas</taxon>
    </lineage>
</organism>
<comment type="subcellular location">
    <subcellularLocation>
        <location evidence="1">Cell membrane</location>
        <topology evidence="1">Multi-pass membrane protein</topology>
    </subcellularLocation>
</comment>
<dbReference type="PANTHER" id="PTHR33932:SF4">
    <property type="entry name" value="NA(+)_H(+) ANTIPORTER SUBUNIT B"/>
    <property type="match status" value="1"/>
</dbReference>
<keyword evidence="11" id="KW-1185">Reference proteome</keyword>
<dbReference type="KEGG" id="ssei:FJR45_03105"/>
<feature type="transmembrane region" description="Helical" evidence="7">
    <location>
        <begin position="151"/>
        <end position="174"/>
    </location>
</feature>
<evidence type="ECO:0000256" key="7">
    <source>
        <dbReference type="SAM" id="Phobius"/>
    </source>
</evidence>
<dbReference type="PANTHER" id="PTHR33932">
    <property type="entry name" value="NA(+)/H(+) ANTIPORTER SUBUNIT B"/>
    <property type="match status" value="1"/>
</dbReference>
<dbReference type="InterPro" id="IPR046806">
    <property type="entry name" value="MrpA_C/MbhE"/>
</dbReference>
<evidence type="ECO:0000256" key="5">
    <source>
        <dbReference type="ARBA" id="ARBA00022989"/>
    </source>
</evidence>
<evidence type="ECO:0000256" key="6">
    <source>
        <dbReference type="ARBA" id="ARBA00023136"/>
    </source>
</evidence>
<feature type="transmembrane region" description="Helical" evidence="7">
    <location>
        <begin position="97"/>
        <end position="116"/>
    </location>
</feature>
<comment type="similarity">
    <text evidence="2">Belongs to the CPA3 antiporters (TC 2.A.63) subunit B family.</text>
</comment>
<dbReference type="Pfam" id="PF20501">
    <property type="entry name" value="MbhE"/>
    <property type="match status" value="1"/>
</dbReference>
<dbReference type="AlphaFoldDB" id="A0A7M1B2U1"/>
<evidence type="ECO:0000313" key="10">
    <source>
        <dbReference type="EMBL" id="QOP42992.1"/>
    </source>
</evidence>
<accession>A0A7M1B2U1</accession>
<evidence type="ECO:0000256" key="1">
    <source>
        <dbReference type="ARBA" id="ARBA00004651"/>
    </source>
</evidence>
<dbReference type="Proteomes" id="UP000593719">
    <property type="component" value="Chromosome"/>
</dbReference>
<proteinExistence type="inferred from homology"/>
<dbReference type="InterPro" id="IPR007182">
    <property type="entry name" value="MnhB"/>
</dbReference>
<feature type="transmembrane region" description="Helical" evidence="7">
    <location>
        <begin position="57"/>
        <end position="76"/>
    </location>
</feature>
<dbReference type="EMBL" id="CP041235">
    <property type="protein sequence ID" value="QOP42992.1"/>
    <property type="molecule type" value="Genomic_DNA"/>
</dbReference>
<feature type="domain" description="Na+/H+ antiporter MnhB subunit-related protein" evidence="8">
    <location>
        <begin position="94"/>
        <end position="210"/>
    </location>
</feature>
<evidence type="ECO:0000313" key="11">
    <source>
        <dbReference type="Proteomes" id="UP000593719"/>
    </source>
</evidence>
<protein>
    <submittedName>
        <fullName evidence="10">Sodium:proton antiporter</fullName>
    </submittedName>
</protein>
<keyword evidence="5 7" id="KW-1133">Transmembrane helix</keyword>
<feature type="transmembrane region" description="Helical" evidence="7">
    <location>
        <begin position="122"/>
        <end position="139"/>
    </location>
</feature>